<evidence type="ECO:0000313" key="1">
    <source>
        <dbReference type="EMBL" id="GAA3960073.1"/>
    </source>
</evidence>
<proteinExistence type="predicted"/>
<sequence>MLSSKEFYVAGVVDDREDRSAVARLLPATQVNSATSTYAIDLKDGGLPAIRQFIIKSLPPDKALRPVIIHVKKLRVDEALQSGGRIDGKLSINFSFMLKKEGDDVHLVDYRGGSNYTRSQGQQMDIAALLSNSLQGALVYFNSWMNKQADGNIKLAKGVKLIFDNYTEQPEGDTIYYSAKRPLTWADFQQKPPNSKYEAEVFPSFGYNERVEIIKGIVNVHLSLKAYLPKSACWVKSDARSDYSLNHEQRHFDIVKLVAEHFKQALLKEKFTVDNYDGPINVQYLDSFSEMNQLQEKYDGDTAHGTKPGAQSEWNVRIDKELSLSSK</sequence>
<comment type="caution">
    <text evidence="1">The sequence shown here is derived from an EMBL/GenBank/DDBJ whole genome shotgun (WGS) entry which is preliminary data.</text>
</comment>
<evidence type="ECO:0000313" key="2">
    <source>
        <dbReference type="Proteomes" id="UP001500742"/>
    </source>
</evidence>
<protein>
    <submittedName>
        <fullName evidence="1">Uncharacterized protein</fullName>
    </submittedName>
</protein>
<name>A0ABP7P5H3_9SPHI</name>
<dbReference type="RefSeq" id="WP_259090783.1">
    <property type="nucleotide sequence ID" value="NZ_BAAAZC010000004.1"/>
</dbReference>
<accession>A0ABP7P5H3</accession>
<organism evidence="1 2">
    <name type="scientific">Mucilaginibacter dorajii</name>
    <dbReference type="NCBI Taxonomy" id="692994"/>
    <lineage>
        <taxon>Bacteria</taxon>
        <taxon>Pseudomonadati</taxon>
        <taxon>Bacteroidota</taxon>
        <taxon>Sphingobacteriia</taxon>
        <taxon>Sphingobacteriales</taxon>
        <taxon>Sphingobacteriaceae</taxon>
        <taxon>Mucilaginibacter</taxon>
    </lineage>
</organism>
<reference evidence="2" key="1">
    <citation type="journal article" date="2019" name="Int. J. Syst. Evol. Microbiol.">
        <title>The Global Catalogue of Microorganisms (GCM) 10K type strain sequencing project: providing services to taxonomists for standard genome sequencing and annotation.</title>
        <authorList>
            <consortium name="The Broad Institute Genomics Platform"/>
            <consortium name="The Broad Institute Genome Sequencing Center for Infectious Disease"/>
            <person name="Wu L."/>
            <person name="Ma J."/>
        </authorList>
    </citation>
    <scope>NUCLEOTIDE SEQUENCE [LARGE SCALE GENOMIC DNA]</scope>
    <source>
        <strain evidence="2">JCM 16601</strain>
    </source>
</reference>
<gene>
    <name evidence="1" type="ORF">GCM10022210_04670</name>
</gene>
<dbReference type="Proteomes" id="UP001500742">
    <property type="component" value="Unassembled WGS sequence"/>
</dbReference>
<keyword evidence="2" id="KW-1185">Reference proteome</keyword>
<dbReference type="EMBL" id="BAAAZC010000004">
    <property type="protein sequence ID" value="GAA3960073.1"/>
    <property type="molecule type" value="Genomic_DNA"/>
</dbReference>